<evidence type="ECO:0000256" key="6">
    <source>
        <dbReference type="SAM" id="Phobius"/>
    </source>
</evidence>
<reference evidence="7 8" key="1">
    <citation type="submission" date="2018-09" db="EMBL/GenBank/DDBJ databases">
        <title>A clostridial neurotoxin that targets Anopheles mosquitoes.</title>
        <authorList>
            <person name="Contreras E."/>
            <person name="Masuyer G."/>
            <person name="Qureshi N."/>
            <person name="Chawla S."/>
            <person name="Lim H.L."/>
            <person name="Chen J."/>
            <person name="Stenmark P."/>
            <person name="Gill S."/>
        </authorList>
    </citation>
    <scope>NUCLEOTIDE SEQUENCE [LARGE SCALE GENOMIC DNA]</scope>
    <source>
        <strain evidence="7 8">Cbm</strain>
    </source>
</reference>
<keyword evidence="2" id="KW-1003">Cell membrane</keyword>
<dbReference type="InterPro" id="IPR010343">
    <property type="entry name" value="ArAE_1"/>
</dbReference>
<accession>A0A5P3XAG3</accession>
<feature type="transmembrane region" description="Helical" evidence="6">
    <location>
        <begin position="114"/>
        <end position="130"/>
    </location>
</feature>
<feature type="transmembrane region" description="Helical" evidence="6">
    <location>
        <begin position="45"/>
        <end position="62"/>
    </location>
</feature>
<evidence type="ECO:0000256" key="3">
    <source>
        <dbReference type="ARBA" id="ARBA00022692"/>
    </source>
</evidence>
<dbReference type="RefSeq" id="WP_150886089.1">
    <property type="nucleotide sequence ID" value="NZ_CP032452.1"/>
</dbReference>
<keyword evidence="5 6" id="KW-0472">Membrane</keyword>
<dbReference type="AlphaFoldDB" id="A0A5P3XAG3"/>
<evidence type="ECO:0000256" key="1">
    <source>
        <dbReference type="ARBA" id="ARBA00004651"/>
    </source>
</evidence>
<evidence type="ECO:0000313" key="7">
    <source>
        <dbReference type="EMBL" id="QEZ68268.1"/>
    </source>
</evidence>
<evidence type="ECO:0000313" key="8">
    <source>
        <dbReference type="Proteomes" id="UP000326961"/>
    </source>
</evidence>
<comment type="subcellular location">
    <subcellularLocation>
        <location evidence="1">Cell membrane</location>
        <topology evidence="1">Multi-pass membrane protein</topology>
    </subcellularLocation>
</comment>
<name>A0A5P3XAG3_PARBF</name>
<feature type="transmembrane region" description="Helical" evidence="6">
    <location>
        <begin position="91"/>
        <end position="107"/>
    </location>
</feature>
<keyword evidence="3 6" id="KW-0812">Transmembrane</keyword>
<keyword evidence="4 6" id="KW-1133">Transmembrane helix</keyword>
<dbReference type="Pfam" id="PF06081">
    <property type="entry name" value="ArAE_1"/>
    <property type="match status" value="1"/>
</dbReference>
<dbReference type="Proteomes" id="UP000326961">
    <property type="component" value="Chromosome"/>
</dbReference>
<dbReference type="EMBL" id="CP032452">
    <property type="protein sequence ID" value="QEZ68268.1"/>
    <property type="molecule type" value="Genomic_DNA"/>
</dbReference>
<organism evidence="7 8">
    <name type="scientific">Paraclostridium bifermentans</name>
    <name type="common">Clostridium bifermentans</name>
    <dbReference type="NCBI Taxonomy" id="1490"/>
    <lineage>
        <taxon>Bacteria</taxon>
        <taxon>Bacillati</taxon>
        <taxon>Bacillota</taxon>
        <taxon>Clostridia</taxon>
        <taxon>Peptostreptococcales</taxon>
        <taxon>Peptostreptococcaceae</taxon>
        <taxon>Paraclostridium</taxon>
    </lineage>
</organism>
<sequence>MNHNKFSLQRLSVKDETRALKVLLSAIIGIYLCNLTNYFKISTTVITVGIVFAMLPTVSGARTYCIQRFFANILGAILTFCIGIIFRWNIYSLALICSLDVFIFYKFNLNKTKLSLMSLVSGSLILFFTMSDPSQILVRLSSILLGSLIAITINELILPINQGFKVEELIFNFSKEAFKITDYIILNISSLDVLNIKNLSLYNQAIKPNLLTLDKEAKINSLKNHLKHYKYKINTLNYLGIVCESYYDFLSLISKNLGEFNNSSIEEKLYIKELLYNFTIQHKYLLDNVLNNNHIQVFDLLDIDHSKFELNNSLSVLLLGRILEYRESLIKLKESIDSINLNNTYQNVEFFKFNM</sequence>
<feature type="transmembrane region" description="Helical" evidence="6">
    <location>
        <begin position="69"/>
        <end position="85"/>
    </location>
</feature>
<evidence type="ECO:0000256" key="5">
    <source>
        <dbReference type="ARBA" id="ARBA00023136"/>
    </source>
</evidence>
<gene>
    <name evidence="7" type="ORF">D4A35_04670</name>
</gene>
<protein>
    <submittedName>
        <fullName evidence="7">FUSC family protein</fullName>
    </submittedName>
</protein>
<feature type="transmembrane region" description="Helical" evidence="6">
    <location>
        <begin position="20"/>
        <end position="39"/>
    </location>
</feature>
<evidence type="ECO:0000256" key="2">
    <source>
        <dbReference type="ARBA" id="ARBA00022475"/>
    </source>
</evidence>
<proteinExistence type="predicted"/>
<dbReference type="GO" id="GO:0005886">
    <property type="term" value="C:plasma membrane"/>
    <property type="evidence" value="ECO:0007669"/>
    <property type="project" value="UniProtKB-SubCell"/>
</dbReference>
<feature type="transmembrane region" description="Helical" evidence="6">
    <location>
        <begin position="136"/>
        <end position="158"/>
    </location>
</feature>
<evidence type="ECO:0000256" key="4">
    <source>
        <dbReference type="ARBA" id="ARBA00022989"/>
    </source>
</evidence>